<evidence type="ECO:0000256" key="4">
    <source>
        <dbReference type="SAM" id="SignalP"/>
    </source>
</evidence>
<reference evidence="5 6" key="1">
    <citation type="submission" date="2013-11" db="EMBL/GenBank/DDBJ databases">
        <title>Genome sequencing of Stegodyphus mimosarum.</title>
        <authorList>
            <person name="Bechsgaard J."/>
        </authorList>
    </citation>
    <scope>NUCLEOTIDE SEQUENCE [LARGE SCALE GENOMIC DNA]</scope>
</reference>
<evidence type="ECO:0000313" key="6">
    <source>
        <dbReference type="Proteomes" id="UP000054359"/>
    </source>
</evidence>
<dbReference type="AlphaFoldDB" id="A0A087U7B1"/>
<keyword evidence="4" id="KW-0732">Signal</keyword>
<dbReference type="STRING" id="407821.A0A087U7B1"/>
<feature type="signal peptide" evidence="4">
    <location>
        <begin position="1"/>
        <end position="16"/>
    </location>
</feature>
<organism evidence="5 6">
    <name type="scientific">Stegodyphus mimosarum</name>
    <name type="common">African social velvet spider</name>
    <dbReference type="NCBI Taxonomy" id="407821"/>
    <lineage>
        <taxon>Eukaryota</taxon>
        <taxon>Metazoa</taxon>
        <taxon>Ecdysozoa</taxon>
        <taxon>Arthropoda</taxon>
        <taxon>Chelicerata</taxon>
        <taxon>Arachnida</taxon>
        <taxon>Araneae</taxon>
        <taxon>Araneomorphae</taxon>
        <taxon>Entelegynae</taxon>
        <taxon>Eresoidea</taxon>
        <taxon>Eresidae</taxon>
        <taxon>Stegodyphus</taxon>
    </lineage>
</organism>
<dbReference type="EMBL" id="KK118550">
    <property type="protein sequence ID" value="KFM73250.1"/>
    <property type="molecule type" value="Genomic_DNA"/>
</dbReference>
<dbReference type="OrthoDB" id="8021718at2759"/>
<name>A0A087U7B1_STEMI</name>
<evidence type="ECO:0000256" key="3">
    <source>
        <dbReference type="PROSITE-ProRule" id="PRU00497"/>
    </source>
</evidence>
<dbReference type="InterPro" id="IPR031311">
    <property type="entry name" value="CHIT_BIND_RR_consensus"/>
</dbReference>
<evidence type="ECO:0000256" key="1">
    <source>
        <dbReference type="ARBA" id="ARBA00002980"/>
    </source>
</evidence>
<feature type="chain" id="PRO_5001830288" evidence="4">
    <location>
        <begin position="17"/>
        <end position="163"/>
    </location>
</feature>
<dbReference type="OMA" id="YLPAMAN"/>
<gene>
    <name evidence="5" type="ORF">X975_14340</name>
</gene>
<dbReference type="PROSITE" id="PS00233">
    <property type="entry name" value="CHIT_BIND_RR_1"/>
    <property type="match status" value="1"/>
</dbReference>
<comment type="function">
    <text evidence="1">Component of the rigid cuticle of the spider.</text>
</comment>
<dbReference type="PROSITE" id="PS51155">
    <property type="entry name" value="CHIT_BIND_RR_2"/>
    <property type="match status" value="1"/>
</dbReference>
<feature type="non-terminal residue" evidence="5">
    <location>
        <position position="163"/>
    </location>
</feature>
<evidence type="ECO:0000313" key="5">
    <source>
        <dbReference type="EMBL" id="KFM73250.1"/>
    </source>
</evidence>
<dbReference type="PANTHER" id="PTHR10380">
    <property type="entry name" value="CUTICLE PROTEIN"/>
    <property type="match status" value="1"/>
</dbReference>
<dbReference type="GO" id="GO:0062129">
    <property type="term" value="C:chitin-based extracellular matrix"/>
    <property type="evidence" value="ECO:0007669"/>
    <property type="project" value="TreeGrafter"/>
</dbReference>
<proteinExistence type="predicted"/>
<sequence>MQAIIILFALFAASQATGFYSVPALLSTGASKQYRAQDSIGNYNFGYDEGHLSGGSFRKEAGDAFGNKIGSYGLRDADGRQRIVNYVADAAGFRADIKSNEPGVEPKDPAAVSINKAISIAPAVATYAAAAPVLATYAAAPAPALAAYAAAPAISYAAHSIAP</sequence>
<protein>
    <submittedName>
        <fullName evidence="5">Cuticle protein 14 isoform b</fullName>
    </submittedName>
</protein>
<dbReference type="Pfam" id="PF00379">
    <property type="entry name" value="Chitin_bind_4"/>
    <property type="match status" value="1"/>
</dbReference>
<dbReference type="InterPro" id="IPR000618">
    <property type="entry name" value="Insect_cuticle"/>
</dbReference>
<dbReference type="Proteomes" id="UP000054359">
    <property type="component" value="Unassembled WGS sequence"/>
</dbReference>
<dbReference type="InterPro" id="IPR050468">
    <property type="entry name" value="Cuticle_Struct_Prot"/>
</dbReference>
<keyword evidence="6" id="KW-1185">Reference proteome</keyword>
<accession>A0A087U7B1</accession>
<dbReference type="GO" id="GO:0008010">
    <property type="term" value="F:structural constituent of chitin-based larval cuticle"/>
    <property type="evidence" value="ECO:0007669"/>
    <property type="project" value="TreeGrafter"/>
</dbReference>
<evidence type="ECO:0000256" key="2">
    <source>
        <dbReference type="ARBA" id="ARBA00022460"/>
    </source>
</evidence>
<dbReference type="PANTHER" id="PTHR10380:SF173">
    <property type="entry name" value="CUTICULAR PROTEIN 47EF, ISOFORM C-RELATED"/>
    <property type="match status" value="1"/>
</dbReference>
<keyword evidence="2 3" id="KW-0193">Cuticle</keyword>